<dbReference type="InterPro" id="IPR009288">
    <property type="entry name" value="AIG2-like_dom"/>
</dbReference>
<dbReference type="GO" id="GO:0016740">
    <property type="term" value="F:transferase activity"/>
    <property type="evidence" value="ECO:0007669"/>
    <property type="project" value="UniProtKB-KW"/>
</dbReference>
<feature type="domain" description="Gamma-glutamylcyclotransferase AIG2-like" evidence="1">
    <location>
        <begin position="7"/>
        <end position="114"/>
    </location>
</feature>
<dbReference type="EMBL" id="PDJC01000001">
    <property type="protein sequence ID" value="PFG18403.1"/>
    <property type="molecule type" value="Genomic_DNA"/>
</dbReference>
<protein>
    <submittedName>
        <fullName evidence="2">Gamma-glutamyl AIG2-like cyclotransferase</fullName>
    </submittedName>
</protein>
<dbReference type="RefSeq" id="WP_098461763.1">
    <property type="nucleotide sequence ID" value="NZ_PDJC01000001.1"/>
</dbReference>
<dbReference type="InterPro" id="IPR036568">
    <property type="entry name" value="GGCT-like_sf"/>
</dbReference>
<sequence length="116" mass="12522">MSAREWVFSYGTLRLAEVQQANYGRLLDGVADELPGYRLEYLAISNPEVVAISGIAEHPVARHTGLAGDRVAGTRFALTAAELVATDAYESADYVRVPVDLLSGTPAWLYVAKPAQ</sequence>
<dbReference type="Gene3D" id="3.10.490.10">
    <property type="entry name" value="Gamma-glutamyl cyclotransferase-like"/>
    <property type="match status" value="1"/>
</dbReference>
<dbReference type="Proteomes" id="UP000226079">
    <property type="component" value="Unassembled WGS sequence"/>
</dbReference>
<accession>A0A2A9CVH1</accession>
<evidence type="ECO:0000313" key="2">
    <source>
        <dbReference type="EMBL" id="PFG18403.1"/>
    </source>
</evidence>
<dbReference type="CDD" id="cd06661">
    <property type="entry name" value="GGCT_like"/>
    <property type="match status" value="1"/>
</dbReference>
<dbReference type="Pfam" id="PF06094">
    <property type="entry name" value="GGACT"/>
    <property type="match status" value="1"/>
</dbReference>
<dbReference type="AlphaFoldDB" id="A0A2A9CVH1"/>
<name>A0A2A9CVH1_9ACTN</name>
<dbReference type="SUPFAM" id="SSF110857">
    <property type="entry name" value="Gamma-glutamyl cyclotransferase-like"/>
    <property type="match status" value="1"/>
</dbReference>
<organism evidence="2 3">
    <name type="scientific">Propionicimonas paludicola</name>
    <dbReference type="NCBI Taxonomy" id="185243"/>
    <lineage>
        <taxon>Bacteria</taxon>
        <taxon>Bacillati</taxon>
        <taxon>Actinomycetota</taxon>
        <taxon>Actinomycetes</taxon>
        <taxon>Propionibacteriales</taxon>
        <taxon>Nocardioidaceae</taxon>
        <taxon>Propionicimonas</taxon>
    </lineage>
</organism>
<reference evidence="2 3" key="1">
    <citation type="submission" date="2017-10" db="EMBL/GenBank/DDBJ databases">
        <title>Sequencing the genomes of 1000 actinobacteria strains.</title>
        <authorList>
            <person name="Klenk H.-P."/>
        </authorList>
    </citation>
    <scope>NUCLEOTIDE SEQUENCE [LARGE SCALE GENOMIC DNA]</scope>
    <source>
        <strain evidence="2 3">DSM 15597</strain>
    </source>
</reference>
<evidence type="ECO:0000313" key="3">
    <source>
        <dbReference type="Proteomes" id="UP000226079"/>
    </source>
</evidence>
<proteinExistence type="predicted"/>
<keyword evidence="2" id="KW-0808">Transferase</keyword>
<dbReference type="OrthoDB" id="9798388at2"/>
<comment type="caution">
    <text evidence="2">The sequence shown here is derived from an EMBL/GenBank/DDBJ whole genome shotgun (WGS) entry which is preliminary data.</text>
</comment>
<gene>
    <name evidence="2" type="ORF">ATK74_2991</name>
</gene>
<evidence type="ECO:0000259" key="1">
    <source>
        <dbReference type="Pfam" id="PF06094"/>
    </source>
</evidence>
<dbReference type="InterPro" id="IPR013024">
    <property type="entry name" value="GGCT-like"/>
</dbReference>
<keyword evidence="3" id="KW-1185">Reference proteome</keyword>